<protein>
    <submittedName>
        <fullName evidence="1">Uncharacterized protein</fullName>
    </submittedName>
</protein>
<evidence type="ECO:0000313" key="2">
    <source>
        <dbReference type="Proteomes" id="UP001204068"/>
    </source>
</evidence>
<reference evidence="1" key="1">
    <citation type="submission" date="2022-07" db="EMBL/GenBank/DDBJ databases">
        <title>Bacterial species isolated from the porcine tonsil microbiota.</title>
        <authorList>
            <person name="Oliveira I.M.F."/>
        </authorList>
    </citation>
    <scope>NUCLEOTIDE SEQUENCE</scope>
    <source>
        <strain evidence="1">8QC2O2</strain>
    </source>
</reference>
<accession>A0AAW5LNM7</accession>
<proteinExistence type="predicted"/>
<dbReference type="EMBL" id="JANILD010000012">
    <property type="protein sequence ID" value="MCQ9305066.1"/>
    <property type="molecule type" value="Genomic_DNA"/>
</dbReference>
<name>A0AAW5LNM7_MAMSC</name>
<dbReference type="Proteomes" id="UP001204068">
    <property type="component" value="Unassembled WGS sequence"/>
</dbReference>
<organism evidence="1 2">
    <name type="scientific">Mammaliicoccus sciuri</name>
    <name type="common">Staphylococcus sciuri</name>
    <dbReference type="NCBI Taxonomy" id="1296"/>
    <lineage>
        <taxon>Bacteria</taxon>
        <taxon>Bacillati</taxon>
        <taxon>Bacillota</taxon>
        <taxon>Bacilli</taxon>
        <taxon>Bacillales</taxon>
        <taxon>Staphylococcaceae</taxon>
        <taxon>Mammaliicoccus</taxon>
    </lineage>
</organism>
<dbReference type="AlphaFoldDB" id="A0AAW5LNM7"/>
<dbReference type="RefSeq" id="WP_257099646.1">
    <property type="nucleotide sequence ID" value="NZ_JANILD010000012.1"/>
</dbReference>
<sequence length="193" mass="22452">MGYMVVQGLEEDEALHLVTVVFQQQEDGTYKGIYIENNGINNDWLQMVLVEHYQDRKKVKALIDRKCILTSLGNTSQIITGEEAENMNPQSLQAYSVLYKNSIDTNGQYYEADKIDQLRAETYIILDGYHQMYGETVKEADGNTRVIPFKGQEDCTTMFLQDLKGRWLVTYLTDETYQEDGIVRTWSEWEYLK</sequence>
<comment type="caution">
    <text evidence="1">The sequence shown here is derived from an EMBL/GenBank/DDBJ whole genome shotgun (WGS) entry which is preliminary data.</text>
</comment>
<gene>
    <name evidence="1" type="ORF">NQ032_15785</name>
</gene>
<evidence type="ECO:0000313" key="1">
    <source>
        <dbReference type="EMBL" id="MCQ9305066.1"/>
    </source>
</evidence>